<proteinExistence type="predicted"/>
<evidence type="ECO:0000313" key="2">
    <source>
        <dbReference type="Proteomes" id="UP000320762"/>
    </source>
</evidence>
<gene>
    <name evidence="1" type="ORF">BD626DRAFT_475086</name>
</gene>
<reference evidence="1 2" key="1">
    <citation type="journal article" date="2019" name="New Phytol.">
        <title>Comparative genomics reveals unique wood-decay strategies and fruiting body development in the Schizophyllaceae.</title>
        <authorList>
            <person name="Almasi E."/>
            <person name="Sahu N."/>
            <person name="Krizsan K."/>
            <person name="Balint B."/>
            <person name="Kovacs G.M."/>
            <person name="Kiss B."/>
            <person name="Cseklye J."/>
            <person name="Drula E."/>
            <person name="Henrissat B."/>
            <person name="Nagy I."/>
            <person name="Chovatia M."/>
            <person name="Adam C."/>
            <person name="LaButti K."/>
            <person name="Lipzen A."/>
            <person name="Riley R."/>
            <person name="Grigoriev I.V."/>
            <person name="Nagy L.G."/>
        </authorList>
    </citation>
    <scope>NUCLEOTIDE SEQUENCE [LARGE SCALE GENOMIC DNA]</scope>
    <source>
        <strain evidence="1 2">NL-1724</strain>
    </source>
</reference>
<protein>
    <submittedName>
        <fullName evidence="1">Uncharacterized protein</fullName>
    </submittedName>
</protein>
<dbReference type="AlphaFoldDB" id="A0A550CY45"/>
<keyword evidence="2" id="KW-1185">Reference proteome</keyword>
<name>A0A550CY45_9AGAR</name>
<dbReference type="Proteomes" id="UP000320762">
    <property type="component" value="Unassembled WGS sequence"/>
</dbReference>
<organism evidence="1 2">
    <name type="scientific">Schizophyllum amplum</name>
    <dbReference type="NCBI Taxonomy" id="97359"/>
    <lineage>
        <taxon>Eukaryota</taxon>
        <taxon>Fungi</taxon>
        <taxon>Dikarya</taxon>
        <taxon>Basidiomycota</taxon>
        <taxon>Agaricomycotina</taxon>
        <taxon>Agaricomycetes</taxon>
        <taxon>Agaricomycetidae</taxon>
        <taxon>Agaricales</taxon>
        <taxon>Schizophyllaceae</taxon>
        <taxon>Schizophyllum</taxon>
    </lineage>
</organism>
<sequence length="83" mass="9366">MLGPGHRSRRYIQLPLTATSDANYSCRTLVGSLPWQTFRESSRRRWARCISRDRSHFGMAVYTAGADATQLLFTRRRACGSGA</sequence>
<evidence type="ECO:0000313" key="1">
    <source>
        <dbReference type="EMBL" id="TRM69725.1"/>
    </source>
</evidence>
<dbReference type="EMBL" id="VDMD01000001">
    <property type="protein sequence ID" value="TRM69725.1"/>
    <property type="molecule type" value="Genomic_DNA"/>
</dbReference>
<accession>A0A550CY45</accession>
<comment type="caution">
    <text evidence="1">The sequence shown here is derived from an EMBL/GenBank/DDBJ whole genome shotgun (WGS) entry which is preliminary data.</text>
</comment>